<dbReference type="GeneID" id="83458427"/>
<dbReference type="InterPro" id="IPR050661">
    <property type="entry name" value="BglG_antiterminators"/>
</dbReference>
<dbReference type="RefSeq" id="WP_244351315.1">
    <property type="nucleotide sequence ID" value="NZ_AP025635.1"/>
</dbReference>
<name>A0ABM7XUQ4_9ENTE</name>
<reference evidence="4 5" key="1">
    <citation type="submission" date="2022-03" db="EMBL/GenBank/DDBJ databases">
        <title>Complete genome sequence of Enterococcus innesii DB-1.</title>
        <authorList>
            <person name="Fukuda D."/>
            <person name="Nolasco-Hipolito C."/>
        </authorList>
    </citation>
    <scope>NUCLEOTIDE SEQUENCE [LARGE SCALE GENOMIC DNA]</scope>
    <source>
        <strain evidence="4 5">DB-1</strain>
    </source>
</reference>
<accession>A0ABM7XUQ4</accession>
<keyword evidence="5" id="KW-1185">Reference proteome</keyword>
<keyword evidence="1" id="KW-0805">Transcription regulation</keyword>
<dbReference type="SUPFAM" id="SSF46785">
    <property type="entry name" value="Winged helix' DNA-binding domain"/>
    <property type="match status" value="1"/>
</dbReference>
<gene>
    <name evidence="4" type="ORF">ENLAB_24260</name>
</gene>
<keyword evidence="2" id="KW-0804">Transcription</keyword>
<evidence type="ECO:0000259" key="3">
    <source>
        <dbReference type="Pfam" id="PF05043"/>
    </source>
</evidence>
<dbReference type="InterPro" id="IPR036388">
    <property type="entry name" value="WH-like_DNA-bd_sf"/>
</dbReference>
<evidence type="ECO:0000313" key="5">
    <source>
        <dbReference type="Proteomes" id="UP000831692"/>
    </source>
</evidence>
<feature type="domain" description="Mga helix-turn-helix" evidence="3">
    <location>
        <begin position="86"/>
        <end position="162"/>
    </location>
</feature>
<sequence length="484" mass="56624">MNSLTFQLVTSSVNRRSLILLAHMENEHVLSVKQLSEKASISRRTVLTDLKAIRAFFGDTISLNGTHQGMKLVINDHDEYDKKRRSYYEKEPLILLVQAFYAGQTFPFLAWIRAMHISESTANRLLKKLQMILDDYELVVTKSSIGLVGEEINQRKFFWDFYCETHYFDLPPIDHQLQEALILRIEQEVDIISKKKVISIIRLSFQRSTYGTLTFDSEIKALAQQDPLYLAINETIQESGSLQTIARKRISEEACFIYLMLYAQWTLRGKTRIPLSSILTKSTHFNQLFVHFLELHHSYLEKPCSNQQIVEDFLVRQYAKVGLAPTFLKNSDSTNHFVCSLPFNLYEPLIAFMEVNAIPHYFENRFFSDFCCSFVLYLFGNQLIRISRKIVVLLANNYVIDEWICSIFEHHFSGRMEVLYEEQLSFKQINQLDCDTLITNIVPFEYTIEKQPQIFFLPKYIGYKETIKIVVSILNEELQDFFCV</sequence>
<evidence type="ECO:0000256" key="2">
    <source>
        <dbReference type="ARBA" id="ARBA00023163"/>
    </source>
</evidence>
<evidence type="ECO:0000256" key="1">
    <source>
        <dbReference type="ARBA" id="ARBA00023015"/>
    </source>
</evidence>
<dbReference type="Pfam" id="PF05043">
    <property type="entry name" value="Mga"/>
    <property type="match status" value="1"/>
</dbReference>
<dbReference type="PANTHER" id="PTHR30185:SF18">
    <property type="entry name" value="TRANSCRIPTIONAL REGULATOR MTLR"/>
    <property type="match status" value="1"/>
</dbReference>
<dbReference type="Proteomes" id="UP000831692">
    <property type="component" value="Chromosome"/>
</dbReference>
<protein>
    <recommendedName>
        <fullName evidence="3">Mga helix-turn-helix domain-containing protein</fullName>
    </recommendedName>
</protein>
<dbReference type="InterPro" id="IPR007737">
    <property type="entry name" value="Mga_HTH"/>
</dbReference>
<proteinExistence type="predicted"/>
<dbReference type="Gene3D" id="1.10.10.10">
    <property type="entry name" value="Winged helix-like DNA-binding domain superfamily/Winged helix DNA-binding domain"/>
    <property type="match status" value="1"/>
</dbReference>
<dbReference type="EMBL" id="AP025635">
    <property type="protein sequence ID" value="BDG68862.1"/>
    <property type="molecule type" value="Genomic_DNA"/>
</dbReference>
<evidence type="ECO:0000313" key="4">
    <source>
        <dbReference type="EMBL" id="BDG68862.1"/>
    </source>
</evidence>
<dbReference type="InterPro" id="IPR036390">
    <property type="entry name" value="WH_DNA-bd_sf"/>
</dbReference>
<organism evidence="4 5">
    <name type="scientific">Enterococcus innesii</name>
    <dbReference type="NCBI Taxonomy" id="2839759"/>
    <lineage>
        <taxon>Bacteria</taxon>
        <taxon>Bacillati</taxon>
        <taxon>Bacillota</taxon>
        <taxon>Bacilli</taxon>
        <taxon>Lactobacillales</taxon>
        <taxon>Enterococcaceae</taxon>
        <taxon>Enterococcus</taxon>
    </lineage>
</organism>
<dbReference type="PANTHER" id="PTHR30185">
    <property type="entry name" value="CRYPTIC BETA-GLUCOSIDE BGL OPERON ANTITERMINATOR"/>
    <property type="match status" value="1"/>
</dbReference>